<feature type="domain" description="Helicase ATP-binding" evidence="7">
    <location>
        <begin position="47"/>
        <end position="186"/>
    </location>
</feature>
<organism evidence="9 10">
    <name type="scientific">Cavia porcellus</name>
    <name type="common">Guinea pig</name>
    <dbReference type="NCBI Taxonomy" id="10141"/>
    <lineage>
        <taxon>Eukaryota</taxon>
        <taxon>Metazoa</taxon>
        <taxon>Chordata</taxon>
        <taxon>Craniata</taxon>
        <taxon>Vertebrata</taxon>
        <taxon>Euteleostomi</taxon>
        <taxon>Mammalia</taxon>
        <taxon>Eutheria</taxon>
        <taxon>Euarchontoglires</taxon>
        <taxon>Glires</taxon>
        <taxon>Rodentia</taxon>
        <taxon>Hystricomorpha</taxon>
        <taxon>Caviidae</taxon>
        <taxon>Cavia</taxon>
    </lineage>
</organism>
<dbReference type="SMART" id="SM00487">
    <property type="entry name" value="DEXDc"/>
    <property type="match status" value="1"/>
</dbReference>
<dbReference type="Ensembl" id="ENSCPOT00000038727.1">
    <property type="protein sequence ID" value="ENSCPOP00000024917.1"/>
    <property type="gene ID" value="ENSCPOG00000039987.1"/>
</dbReference>
<evidence type="ECO:0000259" key="7">
    <source>
        <dbReference type="PROSITE" id="PS51192"/>
    </source>
</evidence>
<dbReference type="CDD" id="cd18787">
    <property type="entry name" value="SF2_C_DEAD"/>
    <property type="match status" value="1"/>
</dbReference>
<dbReference type="InterPro" id="IPR011545">
    <property type="entry name" value="DEAD/DEAH_box_helicase_dom"/>
</dbReference>
<reference evidence="9" key="2">
    <citation type="submission" date="2025-08" db="UniProtKB">
        <authorList>
            <consortium name="Ensembl"/>
        </authorList>
    </citation>
    <scope>IDENTIFICATION</scope>
    <source>
        <strain evidence="9">2N</strain>
    </source>
</reference>
<dbReference type="InterPro" id="IPR000629">
    <property type="entry name" value="RNA-helicase_DEAD-box_CS"/>
</dbReference>
<evidence type="ECO:0000256" key="4">
    <source>
        <dbReference type="ARBA" id="ARBA00022806"/>
    </source>
</evidence>
<keyword evidence="3 6" id="KW-0378">Hydrolase</keyword>
<keyword evidence="4 6" id="KW-0347">Helicase</keyword>
<evidence type="ECO:0000256" key="3">
    <source>
        <dbReference type="ARBA" id="ARBA00022801"/>
    </source>
</evidence>
<name>A0A286XHJ8_CAVPO</name>
<dbReference type="GO" id="GO:0003676">
    <property type="term" value="F:nucleic acid binding"/>
    <property type="evidence" value="ECO:0007669"/>
    <property type="project" value="InterPro"/>
</dbReference>
<evidence type="ECO:0000256" key="5">
    <source>
        <dbReference type="ARBA" id="ARBA00022840"/>
    </source>
</evidence>
<evidence type="ECO:0000256" key="2">
    <source>
        <dbReference type="ARBA" id="ARBA00022741"/>
    </source>
</evidence>
<dbReference type="GO" id="GO:0003724">
    <property type="term" value="F:RNA helicase activity"/>
    <property type="evidence" value="ECO:0007669"/>
    <property type="project" value="UniProtKB-EC"/>
</dbReference>
<dbReference type="PROSITE" id="PS00039">
    <property type="entry name" value="DEAD_ATP_HELICASE"/>
    <property type="match status" value="1"/>
</dbReference>
<dbReference type="PANTHER" id="PTHR47958">
    <property type="entry name" value="ATP-DEPENDENT RNA HELICASE DBP3"/>
    <property type="match status" value="1"/>
</dbReference>
<dbReference type="AlphaFoldDB" id="A0A286XHJ8"/>
<evidence type="ECO:0000259" key="8">
    <source>
        <dbReference type="PROSITE" id="PS51194"/>
    </source>
</evidence>
<dbReference type="SUPFAM" id="SSF52540">
    <property type="entry name" value="P-loop containing nucleoside triphosphate hydrolases"/>
    <property type="match status" value="2"/>
</dbReference>
<keyword evidence="2 6" id="KW-0547">Nucleotide-binding</keyword>
<dbReference type="GO" id="GO:0016787">
    <property type="term" value="F:hydrolase activity"/>
    <property type="evidence" value="ECO:0007669"/>
    <property type="project" value="UniProtKB-KW"/>
</dbReference>
<evidence type="ECO:0000256" key="1">
    <source>
        <dbReference type="ARBA" id="ARBA00012552"/>
    </source>
</evidence>
<dbReference type="InParanoid" id="A0A286XHJ8"/>
<reference evidence="10" key="1">
    <citation type="journal article" date="2011" name="Nature">
        <title>A high-resolution map of human evolutionary constraint using 29 mammals.</title>
        <authorList>
            <person name="Lindblad-Toh K."/>
            <person name="Garber M."/>
            <person name="Zuk O."/>
            <person name="Lin M.F."/>
            <person name="Parker B.J."/>
            <person name="Washietl S."/>
            <person name="Kheradpour P."/>
            <person name="Ernst J."/>
            <person name="Jordan G."/>
            <person name="Mauceli E."/>
            <person name="Ward L.D."/>
            <person name="Lowe C.B."/>
            <person name="Holloway A.K."/>
            <person name="Clamp M."/>
            <person name="Gnerre S."/>
            <person name="Alfoldi J."/>
            <person name="Beal K."/>
            <person name="Chang J."/>
            <person name="Clawson H."/>
            <person name="Cuff J."/>
            <person name="Di Palma F."/>
            <person name="Fitzgerald S."/>
            <person name="Flicek P."/>
            <person name="Guttman M."/>
            <person name="Hubisz M.J."/>
            <person name="Jaffe D.B."/>
            <person name="Jungreis I."/>
            <person name="Kent W.J."/>
            <person name="Kostka D."/>
            <person name="Lara M."/>
            <person name="Martins A.L."/>
            <person name="Massingham T."/>
            <person name="Moltke I."/>
            <person name="Raney B.J."/>
            <person name="Rasmussen M.D."/>
            <person name="Robinson J."/>
            <person name="Stark A."/>
            <person name="Vilella A.J."/>
            <person name="Wen J."/>
            <person name="Xie X."/>
            <person name="Zody M.C."/>
            <person name="Baldwin J."/>
            <person name="Bloom T."/>
            <person name="Chin C.W."/>
            <person name="Heiman D."/>
            <person name="Nicol R."/>
            <person name="Nusbaum C."/>
            <person name="Young S."/>
            <person name="Wilkinson J."/>
            <person name="Worley K.C."/>
            <person name="Kovar C.L."/>
            <person name="Muzny D.M."/>
            <person name="Gibbs R.A."/>
            <person name="Cree A."/>
            <person name="Dihn H.H."/>
            <person name="Fowler G."/>
            <person name="Jhangiani S."/>
            <person name="Joshi V."/>
            <person name="Lee S."/>
            <person name="Lewis L.R."/>
            <person name="Nazareth L.V."/>
            <person name="Okwuonu G."/>
            <person name="Santibanez J."/>
            <person name="Warren W.C."/>
            <person name="Mardis E.R."/>
            <person name="Weinstock G.M."/>
            <person name="Wilson R.K."/>
            <person name="Delehaunty K."/>
            <person name="Dooling D."/>
            <person name="Fronik C."/>
            <person name="Fulton L."/>
            <person name="Fulton B."/>
            <person name="Graves T."/>
            <person name="Minx P."/>
            <person name="Sodergren E."/>
            <person name="Birney E."/>
            <person name="Margulies E.H."/>
            <person name="Herrero J."/>
            <person name="Green E.D."/>
            <person name="Haussler D."/>
            <person name="Siepel A."/>
            <person name="Goldman N."/>
            <person name="Pollard K.S."/>
            <person name="Pedersen J.S."/>
            <person name="Lander E.S."/>
            <person name="Kellis M."/>
        </authorList>
    </citation>
    <scope>NUCLEOTIDE SEQUENCE [LARGE SCALE GENOMIC DNA]</scope>
    <source>
        <strain evidence="10">2N</strain>
    </source>
</reference>
<dbReference type="STRING" id="10141.ENSCPOP00000024917"/>
<dbReference type="InterPro" id="IPR001650">
    <property type="entry name" value="Helicase_C-like"/>
</dbReference>
<dbReference type="PROSITE" id="PS51194">
    <property type="entry name" value="HELICASE_CTER"/>
    <property type="match status" value="1"/>
</dbReference>
<dbReference type="InterPro" id="IPR027417">
    <property type="entry name" value="P-loop_NTPase"/>
</dbReference>
<protein>
    <recommendedName>
        <fullName evidence="1">RNA helicase</fullName>
        <ecNumber evidence="1">3.6.4.13</ecNumber>
    </recommendedName>
</protein>
<dbReference type="VEuPathDB" id="HostDB:ENSCPOG00000039987"/>
<keyword evidence="10" id="KW-1185">Reference proteome</keyword>
<reference evidence="9" key="3">
    <citation type="submission" date="2025-09" db="UniProtKB">
        <authorList>
            <consortium name="Ensembl"/>
        </authorList>
    </citation>
    <scope>IDENTIFICATION</scope>
    <source>
        <strain evidence="9">2N</strain>
    </source>
</reference>
<proteinExistence type="inferred from homology"/>
<evidence type="ECO:0000313" key="9">
    <source>
        <dbReference type="Ensembl" id="ENSCPOP00000024917.1"/>
    </source>
</evidence>
<dbReference type="Pfam" id="PF00270">
    <property type="entry name" value="DEAD"/>
    <property type="match status" value="1"/>
</dbReference>
<sequence>MSVNLDNGPDGMKAEGVTESNQYETSLLHGIYADGFEKSSAIQQHAIFPCINGYDVIAQAQSGTRKMATFAIFILQKIELDLKATRALVLSPTGELVVMALGDHMSASCCACNGGTNVRAEVQTLQMEAPHTIFDTLNWRYLCPKYIKMFVLDEADEMLSRGFKDQIYDILQTLNSNTQVVLLSASDVLEVTKKFMRDSIWILVKKEDPGICQIYINMEQEEWKLDMLCDLYETLTVTQVVIFINTQRKKMHARDFTFWSVSSRILITTDMPARGFDVQQVSLVINYDLPTNRENYVHRIGRGGRFTVRVWLLTW</sequence>
<dbReference type="InterPro" id="IPR014001">
    <property type="entry name" value="Helicase_ATP-bd"/>
</dbReference>
<dbReference type="GeneTree" id="ENSGT00940000153889"/>
<dbReference type="Gene3D" id="3.40.50.300">
    <property type="entry name" value="P-loop containing nucleotide triphosphate hydrolases"/>
    <property type="match status" value="2"/>
</dbReference>
<dbReference type="Pfam" id="PF00271">
    <property type="entry name" value="Helicase_C"/>
    <property type="match status" value="1"/>
</dbReference>
<feature type="domain" description="Helicase C-terminal" evidence="8">
    <location>
        <begin position="166"/>
        <end position="315"/>
    </location>
</feature>
<keyword evidence="5 6" id="KW-0067">ATP-binding</keyword>
<dbReference type="GO" id="GO:0005524">
    <property type="term" value="F:ATP binding"/>
    <property type="evidence" value="ECO:0007669"/>
    <property type="project" value="UniProtKB-KW"/>
</dbReference>
<evidence type="ECO:0000256" key="6">
    <source>
        <dbReference type="RuleBase" id="RU000492"/>
    </source>
</evidence>
<comment type="similarity">
    <text evidence="6">Belongs to the DEAD box helicase family.</text>
</comment>
<dbReference type="EC" id="3.6.4.13" evidence="1"/>
<dbReference type="EMBL" id="AAKN02039378">
    <property type="status" value="NOT_ANNOTATED_CDS"/>
    <property type="molecule type" value="Genomic_DNA"/>
</dbReference>
<evidence type="ECO:0000313" key="10">
    <source>
        <dbReference type="Proteomes" id="UP000005447"/>
    </source>
</evidence>
<dbReference type="PROSITE" id="PS51192">
    <property type="entry name" value="HELICASE_ATP_BIND_1"/>
    <property type="match status" value="1"/>
</dbReference>
<dbReference type="Proteomes" id="UP000005447">
    <property type="component" value="Unassembled WGS sequence"/>
</dbReference>
<dbReference type="SMART" id="SM00490">
    <property type="entry name" value="HELICc"/>
    <property type="match status" value="1"/>
</dbReference>
<accession>A0A286XHJ8</accession>